<dbReference type="Gene3D" id="1.50.10.20">
    <property type="match status" value="2"/>
</dbReference>
<feature type="compositionally biased region" description="Basic and acidic residues" evidence="1">
    <location>
        <begin position="119"/>
        <end position="145"/>
    </location>
</feature>
<feature type="compositionally biased region" description="Basic and acidic residues" evidence="1">
    <location>
        <begin position="100"/>
        <end position="111"/>
    </location>
</feature>
<evidence type="ECO:0000256" key="1">
    <source>
        <dbReference type="SAM" id="MobiDB-lite"/>
    </source>
</evidence>
<dbReference type="KEGG" id="snep:Enr13x_66140"/>
<feature type="compositionally biased region" description="Polar residues" evidence="1">
    <location>
        <begin position="215"/>
        <end position="224"/>
    </location>
</feature>
<dbReference type="SUPFAM" id="SSF48239">
    <property type="entry name" value="Terpenoid cyclases/Protein prenyltransferases"/>
    <property type="match status" value="1"/>
</dbReference>
<feature type="compositionally biased region" description="Polar residues" evidence="1">
    <location>
        <begin position="258"/>
        <end position="269"/>
    </location>
</feature>
<feature type="transmembrane region" description="Helical" evidence="2">
    <location>
        <begin position="30"/>
        <end position="52"/>
    </location>
</feature>
<keyword evidence="4" id="KW-1185">Reference proteome</keyword>
<reference evidence="3 4" key="1">
    <citation type="submission" date="2019-03" db="EMBL/GenBank/DDBJ databases">
        <title>Deep-cultivation of Planctomycetes and their phenomic and genomic characterization uncovers novel biology.</title>
        <authorList>
            <person name="Wiegand S."/>
            <person name="Jogler M."/>
            <person name="Boedeker C."/>
            <person name="Pinto D."/>
            <person name="Vollmers J."/>
            <person name="Rivas-Marin E."/>
            <person name="Kohn T."/>
            <person name="Peeters S.H."/>
            <person name="Heuer A."/>
            <person name="Rast P."/>
            <person name="Oberbeckmann S."/>
            <person name="Bunk B."/>
            <person name="Jeske O."/>
            <person name="Meyerdierks A."/>
            <person name="Storesund J.E."/>
            <person name="Kallscheuer N."/>
            <person name="Luecker S."/>
            <person name="Lage O.M."/>
            <person name="Pohl T."/>
            <person name="Merkel B.J."/>
            <person name="Hornburger P."/>
            <person name="Mueller R.-W."/>
            <person name="Bruemmer F."/>
            <person name="Labrenz M."/>
            <person name="Spormann A.M."/>
            <person name="Op den Camp H."/>
            <person name="Overmann J."/>
            <person name="Amann R."/>
            <person name="Jetten M.S.M."/>
            <person name="Mascher T."/>
            <person name="Medema M.H."/>
            <person name="Devos D.P."/>
            <person name="Kaster A.-K."/>
            <person name="Ovreas L."/>
            <person name="Rohde M."/>
            <person name="Galperin M.Y."/>
            <person name="Jogler C."/>
        </authorList>
    </citation>
    <scope>NUCLEOTIDE SEQUENCE [LARGE SCALE GENOMIC DNA]</scope>
    <source>
        <strain evidence="3 4">Enr13</strain>
    </source>
</reference>
<feature type="compositionally biased region" description="Basic and acidic residues" evidence="1">
    <location>
        <begin position="153"/>
        <end position="164"/>
    </location>
</feature>
<keyword evidence="3" id="KW-0808">Transferase</keyword>
<gene>
    <name evidence="3" type="ORF">Enr13x_66140</name>
</gene>
<feature type="transmembrane region" description="Helical" evidence="2">
    <location>
        <begin position="64"/>
        <end position="91"/>
    </location>
</feature>
<dbReference type="GO" id="GO:0016740">
    <property type="term" value="F:transferase activity"/>
    <property type="evidence" value="ECO:0007669"/>
    <property type="project" value="UniProtKB-KW"/>
</dbReference>
<dbReference type="InterPro" id="IPR008930">
    <property type="entry name" value="Terpenoid_cyclase/PrenylTrfase"/>
</dbReference>
<dbReference type="OrthoDB" id="238862at2"/>
<evidence type="ECO:0000256" key="2">
    <source>
        <dbReference type="SAM" id="Phobius"/>
    </source>
</evidence>
<dbReference type="AlphaFoldDB" id="A0A518I0R8"/>
<keyword evidence="2" id="KW-1133">Transmembrane helix</keyword>
<accession>A0A518I0R8</accession>
<sequence length="896" mass="97359">MWPLDLSVVTLAGLVLFLIATPFRFDDPRLLYNATTYLVAIVCVAVILSLVLRAITSRFLRKAILLGLLFSISVHLLLLIFAIHYVVFAAYQPLASKGEKRERTPIRKTVPEHIFQAPKESKETPDWSKPVDAETKSREIPKEQRQLPPVERSQPRLEVPKPRQPENQPMQKYLMERKQASAAEPMPADTPGKLARRPNNQSAPSPRSEPIDVPSESQQMTSPVQAAPAERQLADNASPRASRQAPARLDMPAVAPQPSESIRATQSTPSAASSSALESMPTIGDAGLERARRSRTIAKPSAVAGAAPAPVVVSIARTSDDASMMLAPTDIPTDRRGETTGAQITVGPAPSFMAETTEISPTGGATVARSTLSAAVGAPNVNAGPATRAPGRARRMNVTRGTSPMGSINPAESVPASAAGIAGSAMSDQLDDRLGDADSAVRRETEIGGAAATELAPAGAPGMALDLLAELGPVGISNDPAPLAGLLPSDVQPEITAMELPRESRPRRQVGGPATPAGTKIAAVESFSRRVMRTSGGAASSAPGMGGPATEEAIERGLAYLASIQNEDGSWSLQGHGDRVLLRSDTAATGLCLLAFQGAGYTHTQHQYASTVSKGLKFLLDNQRTSGNLYRSENEMSDRNVMFYSHGIAALSLCEAYGMTQDRELRQGAQEALDYIMATQHRSRGGWRYTPQVSSDTSVTGWMMMALKSGDLSGLEVSQDAYDGIDLWLSLAREEGSDRLDRYRYNPFAPDTPQQRHGRLPTPTMTAVGMLMRMYNGWSREQPAMQSAAEYLLKYPPQLGERRRPLRDGYYWYYATQFMFHMGGDYWDRWNRYLNPLLLETQIKVGPESGSWDPELPIPDRWSAHAGRVYVTTMNLLNLEVYYRHLPIYEDTAAKE</sequence>
<dbReference type="Proteomes" id="UP000319004">
    <property type="component" value="Chromosome"/>
</dbReference>
<feature type="compositionally biased region" description="Low complexity" evidence="1">
    <location>
        <begin position="237"/>
        <end position="248"/>
    </location>
</feature>
<dbReference type="CDD" id="cd00688">
    <property type="entry name" value="ISOPREN_C2_like"/>
    <property type="match status" value="1"/>
</dbReference>
<evidence type="ECO:0000313" key="3">
    <source>
        <dbReference type="EMBL" id="QDV46705.1"/>
    </source>
</evidence>
<name>A0A518I0R8_9BACT</name>
<proteinExistence type="predicted"/>
<keyword evidence="2" id="KW-0812">Transmembrane</keyword>
<keyword evidence="2" id="KW-0472">Membrane</keyword>
<evidence type="ECO:0000313" key="4">
    <source>
        <dbReference type="Proteomes" id="UP000319004"/>
    </source>
</evidence>
<protein>
    <submittedName>
        <fullName evidence="3">Prenyltransferase and squalene oxidase repeat protein</fullName>
    </submittedName>
</protein>
<dbReference type="EMBL" id="CP037423">
    <property type="protein sequence ID" value="QDV46705.1"/>
    <property type="molecule type" value="Genomic_DNA"/>
</dbReference>
<organism evidence="3 4">
    <name type="scientific">Stieleria neptunia</name>
    <dbReference type="NCBI Taxonomy" id="2527979"/>
    <lineage>
        <taxon>Bacteria</taxon>
        <taxon>Pseudomonadati</taxon>
        <taxon>Planctomycetota</taxon>
        <taxon>Planctomycetia</taxon>
        <taxon>Pirellulales</taxon>
        <taxon>Pirellulaceae</taxon>
        <taxon>Stieleria</taxon>
    </lineage>
</organism>
<feature type="region of interest" description="Disordered" evidence="1">
    <location>
        <begin position="100"/>
        <end position="280"/>
    </location>
</feature>